<dbReference type="RefSeq" id="WP_033040882.1">
    <property type="nucleotide sequence ID" value="NZ_CP019628.1"/>
</dbReference>
<dbReference type="KEGG" id="paln:B0W48_13975"/>
<dbReference type="PANTHER" id="PTHR10948:SF23">
    <property type="entry name" value="TRANSPOSASE INSI FOR INSERTION SEQUENCE ELEMENT IS30A-RELATED"/>
    <property type="match status" value="1"/>
</dbReference>
<dbReference type="Pfam" id="PF13936">
    <property type="entry name" value="HTH_38"/>
    <property type="match status" value="1"/>
</dbReference>
<dbReference type="KEGG" id="paln:B0W48_07315"/>
<dbReference type="GO" id="GO:0005829">
    <property type="term" value="C:cytosol"/>
    <property type="evidence" value="ECO:0007669"/>
    <property type="project" value="TreeGrafter"/>
</dbReference>
<dbReference type="Pfam" id="PF00665">
    <property type="entry name" value="rve"/>
    <property type="match status" value="1"/>
</dbReference>
<dbReference type="InterPro" id="IPR053392">
    <property type="entry name" value="Transposase_IS30-like"/>
</dbReference>
<dbReference type="Gene3D" id="3.30.420.10">
    <property type="entry name" value="Ribonuclease H-like superfamily/Ribonuclease H"/>
    <property type="match status" value="1"/>
</dbReference>
<reference evidence="4 8" key="1">
    <citation type="submission" date="2017-02" db="EMBL/GenBank/DDBJ databases">
        <title>Complete genome sequence of the cold-active Pseudoalteromonas aliena strain EH1 isolated from Arctic seawater.</title>
        <authorList>
            <person name="Kim E."/>
            <person name="Heo E."/>
            <person name="Kim H."/>
            <person name="Kim D."/>
        </authorList>
    </citation>
    <scope>NUCLEOTIDE SEQUENCE [LARGE SCALE GENOMIC DNA]</scope>
    <source>
        <strain evidence="4 8">EH1</strain>
    </source>
</reference>
<dbReference type="SUPFAM" id="SSF53098">
    <property type="entry name" value="Ribonuclease H-like"/>
    <property type="match status" value="1"/>
</dbReference>
<dbReference type="GO" id="GO:0032196">
    <property type="term" value="P:transposition"/>
    <property type="evidence" value="ECO:0007669"/>
    <property type="project" value="TreeGrafter"/>
</dbReference>
<dbReference type="EMBL" id="CP019628">
    <property type="protein sequence ID" value="AQQ01732.1"/>
    <property type="molecule type" value="Genomic_DNA"/>
</dbReference>
<evidence type="ECO:0000313" key="5">
    <source>
        <dbReference type="EMBL" id="AQQ00779.1"/>
    </source>
</evidence>
<dbReference type="GO" id="GO:0006310">
    <property type="term" value="P:DNA recombination"/>
    <property type="evidence" value="ECO:0007669"/>
    <property type="project" value="UniProtKB-KW"/>
</dbReference>
<gene>
    <name evidence="3" type="ORF">B0W48_07315</name>
    <name evidence="4" type="ORF">B0W48_09920</name>
    <name evidence="5" type="ORF">B0W48_13755</name>
    <name evidence="6" type="ORF">B0W48_13975</name>
    <name evidence="7" type="ORF">B0W48_19300</name>
</gene>
<dbReference type="STRING" id="247523.B0W48_07315"/>
<dbReference type="NCBIfam" id="NF033563">
    <property type="entry name" value="transpos_IS30"/>
    <property type="match status" value="1"/>
</dbReference>
<evidence type="ECO:0000313" key="4">
    <source>
        <dbReference type="EMBL" id="AQQ00078.1"/>
    </source>
</evidence>
<dbReference type="InterPro" id="IPR001584">
    <property type="entry name" value="Integrase_cat-core"/>
</dbReference>
<dbReference type="GO" id="GO:0015074">
    <property type="term" value="P:DNA integration"/>
    <property type="evidence" value="ECO:0007669"/>
    <property type="project" value="InterPro"/>
</dbReference>
<evidence type="ECO:0000256" key="1">
    <source>
        <dbReference type="ARBA" id="ARBA00023172"/>
    </source>
</evidence>
<dbReference type="GO" id="GO:0004803">
    <property type="term" value="F:transposase activity"/>
    <property type="evidence" value="ECO:0007669"/>
    <property type="project" value="TreeGrafter"/>
</dbReference>
<dbReference type="EMBL" id="CP019628">
    <property type="protein sequence ID" value="AQQ00822.1"/>
    <property type="molecule type" value="Genomic_DNA"/>
</dbReference>
<evidence type="ECO:0000259" key="2">
    <source>
        <dbReference type="PROSITE" id="PS50994"/>
    </source>
</evidence>
<dbReference type="PROSITE" id="PS50994">
    <property type="entry name" value="INTEGRASE"/>
    <property type="match status" value="1"/>
</dbReference>
<dbReference type="EMBL" id="CP019628">
    <property type="protein sequence ID" value="AQP99625.1"/>
    <property type="molecule type" value="Genomic_DNA"/>
</dbReference>
<dbReference type="InterPro" id="IPR051917">
    <property type="entry name" value="Transposase-Integrase"/>
</dbReference>
<dbReference type="PANTHER" id="PTHR10948">
    <property type="entry name" value="TRANSPOSASE"/>
    <property type="match status" value="1"/>
</dbReference>
<dbReference type="InterPro" id="IPR025246">
    <property type="entry name" value="IS30-like_HTH"/>
</dbReference>
<dbReference type="AlphaFoldDB" id="A0A1Q2GYC4"/>
<dbReference type="KEGG" id="paln:B0W48_09920"/>
<dbReference type="KEGG" id="paln:B0W48_13755"/>
<evidence type="ECO:0000313" key="6">
    <source>
        <dbReference type="EMBL" id="AQQ00822.1"/>
    </source>
</evidence>
<protein>
    <submittedName>
        <fullName evidence="4">IS30 family transposase</fullName>
    </submittedName>
</protein>
<dbReference type="Proteomes" id="UP000188243">
    <property type="component" value="Chromosome"/>
</dbReference>
<evidence type="ECO:0000313" key="8">
    <source>
        <dbReference type="Proteomes" id="UP000188243"/>
    </source>
</evidence>
<accession>A0A1Q2GYC4</accession>
<dbReference type="InterPro" id="IPR012337">
    <property type="entry name" value="RNaseH-like_sf"/>
</dbReference>
<proteinExistence type="predicted"/>
<dbReference type="InterPro" id="IPR036397">
    <property type="entry name" value="RNaseH_sf"/>
</dbReference>
<evidence type="ECO:0000313" key="3">
    <source>
        <dbReference type="EMBL" id="AQP99625.1"/>
    </source>
</evidence>
<organism evidence="4 8">
    <name type="scientific">Pseudoalteromonas aliena</name>
    <dbReference type="NCBI Taxonomy" id="247523"/>
    <lineage>
        <taxon>Bacteria</taxon>
        <taxon>Pseudomonadati</taxon>
        <taxon>Pseudomonadota</taxon>
        <taxon>Gammaproteobacteria</taxon>
        <taxon>Alteromonadales</taxon>
        <taxon>Pseudoalteromonadaceae</taxon>
        <taxon>Pseudoalteromonas</taxon>
    </lineage>
</organism>
<dbReference type="EMBL" id="CP019628">
    <property type="protein sequence ID" value="AQQ00779.1"/>
    <property type="molecule type" value="Genomic_DNA"/>
</dbReference>
<dbReference type="GO" id="GO:0003676">
    <property type="term" value="F:nucleic acid binding"/>
    <property type="evidence" value="ECO:0007669"/>
    <property type="project" value="InterPro"/>
</dbReference>
<dbReference type="EMBL" id="CP019628">
    <property type="protein sequence ID" value="AQQ00078.1"/>
    <property type="molecule type" value="Genomic_DNA"/>
</dbReference>
<feature type="domain" description="Integrase catalytic" evidence="2">
    <location>
        <begin position="220"/>
        <end position="381"/>
    </location>
</feature>
<keyword evidence="1" id="KW-0233">DNA recombination</keyword>
<name>A0A1Q2GYC4_9GAMM</name>
<evidence type="ECO:0000313" key="7">
    <source>
        <dbReference type="EMBL" id="AQQ01732.1"/>
    </source>
</evidence>
<dbReference type="KEGG" id="paln:B0W48_19300"/>
<sequence length="385" mass="43980">MTDLSKRGLSDIEKLKAWFLWREGKTLSEIGLTLDRHAGSIFGVLKLKGGISPVQRKRRLSFLSLEEREDISRGLASGLSIRAIARNVEKAASTVSREIKRNGGIAKYRAVTADKNALERALRPKQCKLQKGNPLSDLVESKLLDDWSPEQISGWLKIKHPASSEMHISHETIYKTLFIPSRYIFEKAVLSHLRSKRKLRHGKRSTNKGIYKGIIDAKTIHERPHEIETRETLGHWEGDLISGSSNSHIATLVDRKTRYTALVQVNGKDTKNVVNALILKFNGLPKALKNTLTWDRGMELADHKRFTKNTNTDVYFCDPSSPWQRGTNENTNRLLRQYFPKKTSLHGFDQRYLDKIANKLNNRPRRILNYLTPNDMIKNHVALTT</sequence>